<reference evidence="1" key="1">
    <citation type="submission" date="2021-03" db="EMBL/GenBank/DDBJ databases">
        <authorList>
            <consortium name="DOE Joint Genome Institute"/>
            <person name="Ahrendt S."/>
            <person name="Looney B.P."/>
            <person name="Miyauchi S."/>
            <person name="Morin E."/>
            <person name="Drula E."/>
            <person name="Courty P.E."/>
            <person name="Chicoki N."/>
            <person name="Fauchery L."/>
            <person name="Kohler A."/>
            <person name="Kuo A."/>
            <person name="Labutti K."/>
            <person name="Pangilinan J."/>
            <person name="Lipzen A."/>
            <person name="Riley R."/>
            <person name="Andreopoulos W."/>
            <person name="He G."/>
            <person name="Johnson J."/>
            <person name="Barry K.W."/>
            <person name="Grigoriev I.V."/>
            <person name="Nagy L."/>
            <person name="Hibbett D."/>
            <person name="Henrissat B."/>
            <person name="Matheny P.B."/>
            <person name="Labbe J."/>
            <person name="Martin F."/>
        </authorList>
    </citation>
    <scope>NUCLEOTIDE SEQUENCE</scope>
    <source>
        <strain evidence="1">HHB10654</strain>
    </source>
</reference>
<protein>
    <submittedName>
        <fullName evidence="1">Uncharacterized protein</fullName>
    </submittedName>
</protein>
<comment type="caution">
    <text evidence="1">The sequence shown here is derived from an EMBL/GenBank/DDBJ whole genome shotgun (WGS) entry which is preliminary data.</text>
</comment>
<name>A0ACB8SQP2_9AGAM</name>
<evidence type="ECO:0000313" key="1">
    <source>
        <dbReference type="EMBL" id="KAI0058834.1"/>
    </source>
</evidence>
<organism evidence="1 2">
    <name type="scientific">Artomyces pyxidatus</name>
    <dbReference type="NCBI Taxonomy" id="48021"/>
    <lineage>
        <taxon>Eukaryota</taxon>
        <taxon>Fungi</taxon>
        <taxon>Dikarya</taxon>
        <taxon>Basidiomycota</taxon>
        <taxon>Agaricomycotina</taxon>
        <taxon>Agaricomycetes</taxon>
        <taxon>Russulales</taxon>
        <taxon>Auriscalpiaceae</taxon>
        <taxon>Artomyces</taxon>
    </lineage>
</organism>
<proteinExistence type="predicted"/>
<sequence length="207" mass="23043">MSRLTLIVAATATNGIGQNAGLPWRLPKEMAYFARVTTNAPDGTQNAVIMGRNTWESIPKKYRPLPKRVNVVVSRNQSYQLYADAPPEHDALLRHDLLSALARLDSVAVHRRFVIGGATLYAESLALPPSAPAFVDRVLLTRILSPAFEACDAFMPNFLADAESRWERASHDELRAWVGFDAPSGVQEEKGVHYEFQMWVRGVARDL</sequence>
<reference evidence="1" key="2">
    <citation type="journal article" date="2022" name="New Phytol.">
        <title>Evolutionary transition to the ectomycorrhizal habit in the genomes of a hyperdiverse lineage of mushroom-forming fungi.</title>
        <authorList>
            <person name="Looney B."/>
            <person name="Miyauchi S."/>
            <person name="Morin E."/>
            <person name="Drula E."/>
            <person name="Courty P.E."/>
            <person name="Kohler A."/>
            <person name="Kuo A."/>
            <person name="LaButti K."/>
            <person name="Pangilinan J."/>
            <person name="Lipzen A."/>
            <person name="Riley R."/>
            <person name="Andreopoulos W."/>
            <person name="He G."/>
            <person name="Johnson J."/>
            <person name="Nolan M."/>
            <person name="Tritt A."/>
            <person name="Barry K.W."/>
            <person name="Grigoriev I.V."/>
            <person name="Nagy L.G."/>
            <person name="Hibbett D."/>
            <person name="Henrissat B."/>
            <person name="Matheny P.B."/>
            <person name="Labbe J."/>
            <person name="Martin F.M."/>
        </authorList>
    </citation>
    <scope>NUCLEOTIDE SEQUENCE</scope>
    <source>
        <strain evidence="1">HHB10654</strain>
    </source>
</reference>
<evidence type="ECO:0000313" key="2">
    <source>
        <dbReference type="Proteomes" id="UP000814140"/>
    </source>
</evidence>
<keyword evidence="2" id="KW-1185">Reference proteome</keyword>
<dbReference type="Proteomes" id="UP000814140">
    <property type="component" value="Unassembled WGS sequence"/>
</dbReference>
<accession>A0ACB8SQP2</accession>
<gene>
    <name evidence="1" type="ORF">BV25DRAFT_1809959</name>
</gene>
<dbReference type="EMBL" id="MU277231">
    <property type="protein sequence ID" value="KAI0058834.1"/>
    <property type="molecule type" value="Genomic_DNA"/>
</dbReference>